<keyword evidence="3" id="KW-1185">Reference proteome</keyword>
<feature type="compositionally biased region" description="Basic and acidic residues" evidence="1">
    <location>
        <begin position="1643"/>
        <end position="1663"/>
    </location>
</feature>
<reference evidence="2" key="1">
    <citation type="submission" date="2020-07" db="EMBL/GenBank/DDBJ databases">
        <title>The High-quality genome of the commercially important snow crab, Chionoecetes opilio.</title>
        <authorList>
            <person name="Jeong J.-H."/>
            <person name="Ryu S."/>
        </authorList>
    </citation>
    <scope>NUCLEOTIDE SEQUENCE</scope>
    <source>
        <strain evidence="2">MADBK_172401_WGS</strain>
        <tissue evidence="2">Digestive gland</tissue>
    </source>
</reference>
<feature type="compositionally biased region" description="Polar residues" evidence="1">
    <location>
        <begin position="635"/>
        <end position="652"/>
    </location>
</feature>
<feature type="compositionally biased region" description="Low complexity" evidence="1">
    <location>
        <begin position="1747"/>
        <end position="1760"/>
    </location>
</feature>
<feature type="region of interest" description="Disordered" evidence="1">
    <location>
        <begin position="316"/>
        <end position="338"/>
    </location>
</feature>
<feature type="compositionally biased region" description="Polar residues" evidence="1">
    <location>
        <begin position="1708"/>
        <end position="1727"/>
    </location>
</feature>
<feature type="region of interest" description="Disordered" evidence="1">
    <location>
        <begin position="132"/>
        <end position="154"/>
    </location>
</feature>
<organism evidence="2 3">
    <name type="scientific">Chionoecetes opilio</name>
    <name type="common">Atlantic snow crab</name>
    <name type="synonym">Cancer opilio</name>
    <dbReference type="NCBI Taxonomy" id="41210"/>
    <lineage>
        <taxon>Eukaryota</taxon>
        <taxon>Metazoa</taxon>
        <taxon>Ecdysozoa</taxon>
        <taxon>Arthropoda</taxon>
        <taxon>Crustacea</taxon>
        <taxon>Multicrustacea</taxon>
        <taxon>Malacostraca</taxon>
        <taxon>Eumalacostraca</taxon>
        <taxon>Eucarida</taxon>
        <taxon>Decapoda</taxon>
        <taxon>Pleocyemata</taxon>
        <taxon>Brachyura</taxon>
        <taxon>Eubrachyura</taxon>
        <taxon>Majoidea</taxon>
        <taxon>Majidae</taxon>
        <taxon>Chionoecetes</taxon>
    </lineage>
</organism>
<name>A0A8J5CHU0_CHIOP</name>
<dbReference type="OrthoDB" id="6380322at2759"/>
<feature type="compositionally biased region" description="Basic and acidic residues" evidence="1">
    <location>
        <begin position="1369"/>
        <end position="1392"/>
    </location>
</feature>
<feature type="compositionally biased region" description="Basic and acidic residues" evidence="1">
    <location>
        <begin position="1268"/>
        <end position="1283"/>
    </location>
</feature>
<dbReference type="EMBL" id="JACEEZ010023663">
    <property type="protein sequence ID" value="KAG0711019.1"/>
    <property type="molecule type" value="Genomic_DNA"/>
</dbReference>
<protein>
    <submittedName>
        <fullName evidence="2">Uncharacterized protein</fullName>
    </submittedName>
</protein>
<accession>A0A8J5CHU0</accession>
<feature type="compositionally biased region" description="Low complexity" evidence="1">
    <location>
        <begin position="1876"/>
        <end position="1902"/>
    </location>
</feature>
<feature type="region of interest" description="Disordered" evidence="1">
    <location>
        <begin position="504"/>
        <end position="745"/>
    </location>
</feature>
<feature type="compositionally biased region" description="Basic and acidic residues" evidence="1">
    <location>
        <begin position="325"/>
        <end position="338"/>
    </location>
</feature>
<proteinExistence type="predicted"/>
<dbReference type="Gene3D" id="1.20.58.2190">
    <property type="match status" value="1"/>
</dbReference>
<feature type="compositionally biased region" description="Low complexity" evidence="1">
    <location>
        <begin position="1017"/>
        <end position="1026"/>
    </location>
</feature>
<feature type="compositionally biased region" description="Low complexity" evidence="1">
    <location>
        <begin position="1441"/>
        <end position="1457"/>
    </location>
</feature>
<feature type="compositionally biased region" description="Low complexity" evidence="1">
    <location>
        <begin position="595"/>
        <end position="620"/>
    </location>
</feature>
<feature type="region of interest" description="Disordered" evidence="1">
    <location>
        <begin position="1320"/>
        <end position="1522"/>
    </location>
</feature>
<comment type="caution">
    <text evidence="2">The sequence shown here is derived from an EMBL/GenBank/DDBJ whole genome shotgun (WGS) entry which is preliminary data.</text>
</comment>
<evidence type="ECO:0000313" key="3">
    <source>
        <dbReference type="Proteomes" id="UP000770661"/>
    </source>
</evidence>
<feature type="region of interest" description="Disordered" evidence="1">
    <location>
        <begin position="248"/>
        <end position="302"/>
    </location>
</feature>
<feature type="compositionally biased region" description="Polar residues" evidence="1">
    <location>
        <begin position="506"/>
        <end position="517"/>
    </location>
</feature>
<dbReference type="Proteomes" id="UP000770661">
    <property type="component" value="Unassembled WGS sequence"/>
</dbReference>
<feature type="compositionally biased region" description="Polar residues" evidence="1">
    <location>
        <begin position="976"/>
        <end position="989"/>
    </location>
</feature>
<sequence length="1935" mass="209297">MSQEAGPGGGGRRDGASGVATQSFPPQYYPVTGYQGHPHAWFPPHPSPVPGPWSPSWRPPMGYPAPTPPWPAQHTPSTAPSDEYTVDTLRRIYKDDDGRVEIQRVKVQRRPPESGAVTLSAPEAMSVVPVGALARNERRPPPRKHRRKPEIQAAAVGPTRPYPWYPYMPCMPYPYPYPYYLAGCAWPPGAPSDSVSSWSGHQESQALSSHQDSACNSQRLESRASRDALPSLLYRSSSPAAASHITDHITDTHSLAPSDSVSVRGGRRRETSMERALRGPTPPPRTRSRAPSSLGGKSEDAGKTQEWMLEMQRALRPPGDAAVRGGDKGAPRTDHTEAYKRIPPVRKRRKFRAGMSGLSGQSSLTDLKDADDVSEIQSVVSDARFDESSKLSSELNYAFRKFERSVDAFKTEIANNPSPQQSSAASPSEELLCPSTGEATPTDPHGTPPPLSDIRGLAERANIEEGVRYDRYQRPRAISESVSSFPALETVKAGSLPDISCPLLTPASSSQHTTSIEPRSATLGPTRQCVAAPTTPTPQEPRDTEPVVKTTEGTSKVDPAFDVPLKPASSAGTSPIPDAANVIHASSTPLDPHTAHPSHTQSPPTPSEQTTIHTDTTIATLPPQHCNPPHVKLTDTPSEQLPDASVTSNPATSEAIASGDLETGDEGSSKRHSRASSATTFFSVRTTDDSHSRDTDSTDIPLPTTDSATADENEESAGSGGPEEPPPWVLQRPEETPTLNTAGQDECRSAWRAEVSLWRARLVVSLCRGEGLDRQDWATLLLMVHHPLAMDLKLSLLHAPRLCTANSTVGPAVLRVALLQLVQHGEALLQPEAARQPGWSGVRRDAAHAWTNVKGGAEILHSLGYHERGHSPELQYRRRGGPEASVVARLTLDMLVLAEELRLFLTGTHQYPNNVSTLFFPESLGRGSVADLPPRPPSSEGSFVSALSEAAPVARPPSKASSITDTDTDTLHTRVTETTGHSLLRNISTSEDDTLREEDHKEAAAENVSARIEGLKSESIQQSPSEPEAKTSPEGHHLPAPPTDQTAVHADATSPPEPLSEHSRTITPERQQPSVSAASSVNQANTPASPPSVTPQAKSSSKADEDNTAATPAAGPNTDSDNPEEHVYEEIDVVRAQAQSLRASSVPTQSPPPPLPPKTKTTSGGDSESVMSLAYPAVQWSSASTPASLHGGSTGARRKKRRAPMPPEFLSQHWKESKETPDEEVDRSAKTHEPKGPDATKQAEYRRSLNPFYEEIDSLIKCNAKETDANKDAARKDKQDNEAAHGNPFLEDPAKATGYIGKNPFYDDIEILKKSHEYKELKTKQSSPAAATGEGPSTAGDVPEQQTDAPAVRPKRRAPRPPPTPQDTRTARPPHDTQQDERKSVYTHEYGGDRIITSTPAITRPPDRDIGGCTTHHSKAKYSDPTITFSSKTPAPPPPTQTNNPNPSVNNPTTENTAQESVPPIPPPKDLLNNPSTENTALKQESVPPFPPPKDPLNNPSTENTALKQESVPPIPPKAPLSLLDEIPYMDANEVREARAQRQLKNPHPHVAITNSPVVTHKFSPVMPRQPSLTLPLVKDVDLPPDCPPPLPPRPPPESPPETPHTSPPETPHTSPPETPHTSPPVTPRPSPRPSPLFPSRRHPQDSLVKTEEGIVHERAVKDIDEDEPPPVPAKTVPLGTPDDDASILTPPHVSLQEQTPHPPHPPQASSIPHNLVTGTNSVQSSIVEERYEIPDTSRAPPPRPPILILSKTQQQQQQQGNGKTSTPPAEYARYEVPEAPKHPVVRVSKAGGATIKTPETEERYEIPEVVKEQALRRQVNGKPFTVTLGRTSSPRRGEITAVFGPPKPPRRRRHNHSPPPRPPKHPGLIGGSLPGGLSDAPPRPASTSSSFTSSSSGYKPSSVEHKKPLKRRSWPFLLCDCLYVNCRSYDDAYK</sequence>
<evidence type="ECO:0000256" key="1">
    <source>
        <dbReference type="SAM" id="MobiDB-lite"/>
    </source>
</evidence>
<feature type="compositionally biased region" description="Basic and acidic residues" evidence="1">
    <location>
        <begin position="686"/>
        <end position="696"/>
    </location>
</feature>
<feature type="region of interest" description="Disordered" evidence="1">
    <location>
        <begin position="414"/>
        <end position="455"/>
    </location>
</feature>
<feature type="compositionally biased region" description="Basic and acidic residues" evidence="1">
    <location>
        <begin position="1213"/>
        <end position="1247"/>
    </location>
</feature>
<feature type="compositionally biased region" description="Basic and acidic residues" evidence="1">
    <location>
        <begin position="268"/>
        <end position="277"/>
    </location>
</feature>
<feature type="region of interest" description="Disordered" evidence="1">
    <location>
        <begin position="1268"/>
        <end position="1302"/>
    </location>
</feature>
<feature type="compositionally biased region" description="Basic and acidic residues" evidence="1">
    <location>
        <begin position="1123"/>
        <end position="1133"/>
    </location>
</feature>
<feature type="region of interest" description="Disordered" evidence="1">
    <location>
        <begin position="191"/>
        <end position="223"/>
    </location>
</feature>
<feature type="region of interest" description="Disordered" evidence="1">
    <location>
        <begin position="1534"/>
        <end position="1779"/>
    </location>
</feature>
<feature type="compositionally biased region" description="Basic and acidic residues" evidence="1">
    <location>
        <begin position="1027"/>
        <end position="1037"/>
    </location>
</feature>
<feature type="compositionally biased region" description="Polar residues" evidence="1">
    <location>
        <begin position="1473"/>
        <end position="1483"/>
    </location>
</feature>
<feature type="region of interest" description="Disordered" evidence="1">
    <location>
        <begin position="1"/>
        <end position="84"/>
    </location>
</feature>
<feature type="region of interest" description="Disordered" evidence="1">
    <location>
        <begin position="930"/>
        <end position="1247"/>
    </location>
</feature>
<feature type="region of interest" description="Disordered" evidence="1">
    <location>
        <begin position="1822"/>
        <end position="1908"/>
    </location>
</feature>
<evidence type="ECO:0000313" key="2">
    <source>
        <dbReference type="EMBL" id="KAG0711019.1"/>
    </source>
</evidence>
<gene>
    <name evidence="2" type="ORF">GWK47_021591</name>
</gene>
<feature type="compositionally biased region" description="Pro residues" evidence="1">
    <location>
        <begin position="1585"/>
        <end position="1637"/>
    </location>
</feature>
<feature type="compositionally biased region" description="Pro residues" evidence="1">
    <location>
        <begin position="41"/>
        <end position="71"/>
    </location>
</feature>
<feature type="compositionally biased region" description="Gly residues" evidence="1">
    <location>
        <begin position="1"/>
        <end position="10"/>
    </location>
</feature>
<feature type="compositionally biased region" description="Polar residues" evidence="1">
    <location>
        <begin position="193"/>
        <end position="219"/>
    </location>
</feature>
<feature type="compositionally biased region" description="Low complexity" evidence="1">
    <location>
        <begin position="414"/>
        <end position="428"/>
    </location>
</feature>
<feature type="compositionally biased region" description="Low complexity" evidence="1">
    <location>
        <begin position="1108"/>
        <end position="1118"/>
    </location>
</feature>